<feature type="compositionally biased region" description="Basic and acidic residues" evidence="1">
    <location>
        <begin position="90"/>
        <end position="122"/>
    </location>
</feature>
<reference evidence="3" key="1">
    <citation type="journal article" date="2019" name="Int. J. Syst. Evol. Microbiol.">
        <title>The Global Catalogue of Microorganisms (GCM) 10K type strain sequencing project: providing services to taxonomists for standard genome sequencing and annotation.</title>
        <authorList>
            <consortium name="The Broad Institute Genomics Platform"/>
            <consortium name="The Broad Institute Genome Sequencing Center for Infectious Disease"/>
            <person name="Wu L."/>
            <person name="Ma J."/>
        </authorList>
    </citation>
    <scope>NUCLEOTIDE SEQUENCE [LARGE SCALE GENOMIC DNA]</scope>
    <source>
        <strain evidence="3">CGMCC 4.7198</strain>
    </source>
</reference>
<name>A0ABW1QGC5_9ACTN</name>
<evidence type="ECO:0000256" key="1">
    <source>
        <dbReference type="SAM" id="MobiDB-lite"/>
    </source>
</evidence>
<feature type="region of interest" description="Disordered" evidence="1">
    <location>
        <begin position="1"/>
        <end position="34"/>
    </location>
</feature>
<dbReference type="SUPFAM" id="SSF53955">
    <property type="entry name" value="Lysozyme-like"/>
    <property type="match status" value="1"/>
</dbReference>
<feature type="region of interest" description="Disordered" evidence="1">
    <location>
        <begin position="90"/>
        <end position="128"/>
    </location>
</feature>
<dbReference type="Proteomes" id="UP001596097">
    <property type="component" value="Unassembled WGS sequence"/>
</dbReference>
<evidence type="ECO:0000313" key="3">
    <source>
        <dbReference type="Proteomes" id="UP001596097"/>
    </source>
</evidence>
<dbReference type="EMBL" id="JBHSQL010000001">
    <property type="protein sequence ID" value="MFC6148018.1"/>
    <property type="molecule type" value="Genomic_DNA"/>
</dbReference>
<organism evidence="2 3">
    <name type="scientific">Mumia xiangluensis</name>
    <dbReference type="NCBI Taxonomy" id="1678900"/>
    <lineage>
        <taxon>Bacteria</taxon>
        <taxon>Bacillati</taxon>
        <taxon>Actinomycetota</taxon>
        <taxon>Actinomycetes</taxon>
        <taxon>Propionibacteriales</taxon>
        <taxon>Nocardioidaceae</taxon>
        <taxon>Mumia</taxon>
    </lineage>
</organism>
<dbReference type="InterPro" id="IPR023346">
    <property type="entry name" value="Lysozyme-like_dom_sf"/>
</dbReference>
<keyword evidence="3" id="KW-1185">Reference proteome</keyword>
<proteinExistence type="predicted"/>
<dbReference type="RefSeq" id="WP_194842906.1">
    <property type="nucleotide sequence ID" value="NZ_JBHSQL010000001.1"/>
</dbReference>
<gene>
    <name evidence="2" type="ORF">ACFPYK_01345</name>
</gene>
<comment type="caution">
    <text evidence="2">The sequence shown here is derived from an EMBL/GenBank/DDBJ whole genome shotgun (WGS) entry which is preliminary data.</text>
</comment>
<sequence>MHSPHKSGPLTPARRHAAQGGKRKAARASTASRLLAPASRRRIAVAAAATAAVAFVGGGVVSASAAPETDNTAAGAGGLGRADVSGVVADRGETDVSRSSERPAVADEKAAPARTAPDKAATEKAAPTKARSIAAAKKQQVAKAAGASKIITKTARMQDRDPRQIAKALLSDFGFGADQFSCLNDLWVGESNWRWNADNPTSSAYGIPQALPGSKMASAGADWETNPATQITWGLGYIKDVYGTPCAAQSFKQGAGWY</sequence>
<feature type="compositionally biased region" description="Basic residues" evidence="1">
    <location>
        <begin position="13"/>
        <end position="26"/>
    </location>
</feature>
<protein>
    <submittedName>
        <fullName evidence="2">Lytic transglycosylase domain-containing protein</fullName>
    </submittedName>
</protein>
<accession>A0ABW1QGC5</accession>
<evidence type="ECO:0000313" key="2">
    <source>
        <dbReference type="EMBL" id="MFC6148018.1"/>
    </source>
</evidence>